<proteinExistence type="predicted"/>
<evidence type="ECO:0000313" key="2">
    <source>
        <dbReference type="EMBL" id="MBP1968676.1"/>
    </source>
</evidence>
<sequence>MLDETDTVKEEYDRLTHPPAEAQIDFGVT</sequence>
<comment type="caution">
    <text evidence="2">The sequence shown here is derived from an EMBL/GenBank/DDBJ whole genome shotgun (WGS) entry which is preliminary data.</text>
</comment>
<evidence type="ECO:0000313" key="3">
    <source>
        <dbReference type="Proteomes" id="UP001519345"/>
    </source>
</evidence>
<gene>
    <name evidence="2" type="ORF">J2Z83_000770</name>
</gene>
<dbReference type="Proteomes" id="UP001519345">
    <property type="component" value="Unassembled WGS sequence"/>
</dbReference>
<feature type="region of interest" description="Disordered" evidence="1">
    <location>
        <begin position="1"/>
        <end position="29"/>
    </location>
</feature>
<organism evidence="2 3">
    <name type="scientific">Virgibacillus natechei</name>
    <dbReference type="NCBI Taxonomy" id="1216297"/>
    <lineage>
        <taxon>Bacteria</taxon>
        <taxon>Bacillati</taxon>
        <taxon>Bacillota</taxon>
        <taxon>Bacilli</taxon>
        <taxon>Bacillales</taxon>
        <taxon>Bacillaceae</taxon>
        <taxon>Virgibacillus</taxon>
    </lineage>
</organism>
<keyword evidence="3" id="KW-1185">Reference proteome</keyword>
<reference evidence="2 3" key="1">
    <citation type="submission" date="2021-03" db="EMBL/GenBank/DDBJ databases">
        <title>Genomic Encyclopedia of Type Strains, Phase IV (KMG-IV): sequencing the most valuable type-strain genomes for metagenomic binning, comparative biology and taxonomic classification.</title>
        <authorList>
            <person name="Goeker M."/>
        </authorList>
    </citation>
    <scope>NUCLEOTIDE SEQUENCE [LARGE SCALE GENOMIC DNA]</scope>
    <source>
        <strain evidence="2 3">DSM 25609</strain>
    </source>
</reference>
<feature type="non-terminal residue" evidence="2">
    <location>
        <position position="29"/>
    </location>
</feature>
<feature type="compositionally biased region" description="Basic and acidic residues" evidence="1">
    <location>
        <begin position="1"/>
        <end position="16"/>
    </location>
</feature>
<evidence type="ECO:0000256" key="1">
    <source>
        <dbReference type="SAM" id="MobiDB-lite"/>
    </source>
</evidence>
<accession>A0ABS4IEC6</accession>
<name>A0ABS4IEC6_9BACI</name>
<dbReference type="EMBL" id="JAGGKX010000003">
    <property type="protein sequence ID" value="MBP1968676.1"/>
    <property type="molecule type" value="Genomic_DNA"/>
</dbReference>
<protein>
    <submittedName>
        <fullName evidence="2">Uncharacterized protein</fullName>
    </submittedName>
</protein>